<dbReference type="InterPro" id="IPR008991">
    <property type="entry name" value="Translation_prot_SH3-like_sf"/>
</dbReference>
<protein>
    <submittedName>
        <fullName evidence="7">50S ribosomal protein L24</fullName>
    </submittedName>
</protein>
<accession>A0A1J5SNG3</accession>
<gene>
    <name evidence="7" type="primary">rplX_4</name>
    <name evidence="7" type="ORF">GALL_79530</name>
</gene>
<evidence type="ECO:0000256" key="4">
    <source>
        <dbReference type="ARBA" id="ARBA00022980"/>
    </source>
</evidence>
<proteinExistence type="inferred from homology"/>
<dbReference type="GO" id="GO:0019843">
    <property type="term" value="F:rRNA binding"/>
    <property type="evidence" value="ECO:0007669"/>
    <property type="project" value="UniProtKB-KW"/>
</dbReference>
<sequence>MAAKIKKGDQVVVIAGKDKGKRGEVLRVIPSENRVVVQGVGVVTKHTRPSMSSQGGLVKQEAPIHVSNVAHVDPKSNEATRVGFKSLEDGTKVRIARKSGEQIDR</sequence>
<dbReference type="InterPro" id="IPR041988">
    <property type="entry name" value="Ribosomal_uL24_KOW"/>
</dbReference>
<evidence type="ECO:0000313" key="7">
    <source>
        <dbReference type="EMBL" id="OIR10026.1"/>
    </source>
</evidence>
<comment type="similarity">
    <text evidence="1">Belongs to the universal ribosomal protein uL24 family.</text>
</comment>
<dbReference type="InterPro" id="IPR003256">
    <property type="entry name" value="Ribosomal_uL24"/>
</dbReference>
<keyword evidence="4 7" id="KW-0689">Ribosomal protein</keyword>
<dbReference type="GO" id="GO:1990904">
    <property type="term" value="C:ribonucleoprotein complex"/>
    <property type="evidence" value="ECO:0007669"/>
    <property type="project" value="UniProtKB-KW"/>
</dbReference>
<dbReference type="PANTHER" id="PTHR12903">
    <property type="entry name" value="MITOCHONDRIAL RIBOSOMAL PROTEIN L24"/>
    <property type="match status" value="1"/>
</dbReference>
<dbReference type="InterPro" id="IPR014722">
    <property type="entry name" value="Rib_uL2_dom2"/>
</dbReference>
<dbReference type="PROSITE" id="PS01108">
    <property type="entry name" value="RIBOSOMAL_L24"/>
    <property type="match status" value="1"/>
</dbReference>
<evidence type="ECO:0000259" key="6">
    <source>
        <dbReference type="SMART" id="SM00739"/>
    </source>
</evidence>
<dbReference type="SUPFAM" id="SSF50104">
    <property type="entry name" value="Translation proteins SH3-like domain"/>
    <property type="match status" value="1"/>
</dbReference>
<dbReference type="InterPro" id="IPR005825">
    <property type="entry name" value="Ribosomal_uL24_CS"/>
</dbReference>
<dbReference type="Pfam" id="PF00467">
    <property type="entry name" value="KOW"/>
    <property type="match status" value="1"/>
</dbReference>
<feature type="domain" description="KOW" evidence="6">
    <location>
        <begin position="4"/>
        <end position="31"/>
    </location>
</feature>
<keyword evidence="5" id="KW-0687">Ribonucleoprotein</keyword>
<comment type="caution">
    <text evidence="7">The sequence shown here is derived from an EMBL/GenBank/DDBJ whole genome shotgun (WGS) entry which is preliminary data.</text>
</comment>
<evidence type="ECO:0000256" key="5">
    <source>
        <dbReference type="ARBA" id="ARBA00023274"/>
    </source>
</evidence>
<dbReference type="InterPro" id="IPR057264">
    <property type="entry name" value="Ribosomal_uL24_C"/>
</dbReference>
<keyword evidence="3" id="KW-0694">RNA-binding</keyword>
<dbReference type="CDD" id="cd06089">
    <property type="entry name" value="KOW_RPL26"/>
    <property type="match status" value="1"/>
</dbReference>
<evidence type="ECO:0000256" key="3">
    <source>
        <dbReference type="ARBA" id="ARBA00022884"/>
    </source>
</evidence>
<dbReference type="GO" id="GO:0005840">
    <property type="term" value="C:ribosome"/>
    <property type="evidence" value="ECO:0007669"/>
    <property type="project" value="UniProtKB-KW"/>
</dbReference>
<evidence type="ECO:0000256" key="1">
    <source>
        <dbReference type="ARBA" id="ARBA00010618"/>
    </source>
</evidence>
<dbReference type="AlphaFoldDB" id="A0A1J5SNG3"/>
<dbReference type="GO" id="GO:0003735">
    <property type="term" value="F:structural constituent of ribosome"/>
    <property type="evidence" value="ECO:0007669"/>
    <property type="project" value="InterPro"/>
</dbReference>
<reference evidence="7" key="1">
    <citation type="submission" date="2016-10" db="EMBL/GenBank/DDBJ databases">
        <title>Sequence of Gallionella enrichment culture.</title>
        <authorList>
            <person name="Poehlein A."/>
            <person name="Muehling M."/>
            <person name="Daniel R."/>
        </authorList>
    </citation>
    <scope>NUCLEOTIDE SEQUENCE</scope>
</reference>
<dbReference type="FunFam" id="2.30.30.30:FF:000004">
    <property type="entry name" value="50S ribosomal protein L24"/>
    <property type="match status" value="1"/>
</dbReference>
<evidence type="ECO:0000256" key="2">
    <source>
        <dbReference type="ARBA" id="ARBA00022730"/>
    </source>
</evidence>
<dbReference type="HAMAP" id="MF_01326_B">
    <property type="entry name" value="Ribosomal_uL24_B"/>
    <property type="match status" value="1"/>
</dbReference>
<dbReference type="GO" id="GO:0006412">
    <property type="term" value="P:translation"/>
    <property type="evidence" value="ECO:0007669"/>
    <property type="project" value="InterPro"/>
</dbReference>
<organism evidence="7">
    <name type="scientific">mine drainage metagenome</name>
    <dbReference type="NCBI Taxonomy" id="410659"/>
    <lineage>
        <taxon>unclassified sequences</taxon>
        <taxon>metagenomes</taxon>
        <taxon>ecological metagenomes</taxon>
    </lineage>
</organism>
<dbReference type="InterPro" id="IPR005824">
    <property type="entry name" value="KOW"/>
</dbReference>
<dbReference type="SMART" id="SM00739">
    <property type="entry name" value="KOW"/>
    <property type="match status" value="1"/>
</dbReference>
<keyword evidence="2" id="KW-0699">rRNA-binding</keyword>
<name>A0A1J5SNG3_9ZZZZ</name>
<dbReference type="Gene3D" id="2.30.30.30">
    <property type="match status" value="1"/>
</dbReference>
<dbReference type="NCBIfam" id="TIGR01079">
    <property type="entry name" value="rplX_bact"/>
    <property type="match status" value="1"/>
</dbReference>
<dbReference type="Pfam" id="PF17136">
    <property type="entry name" value="ribosomal_L24"/>
    <property type="match status" value="1"/>
</dbReference>
<dbReference type="EMBL" id="MLJW01000024">
    <property type="protein sequence ID" value="OIR10026.1"/>
    <property type="molecule type" value="Genomic_DNA"/>
</dbReference>